<reference evidence="2" key="3">
    <citation type="submission" date="2023-05" db="EMBL/GenBank/DDBJ databases">
        <authorList>
            <person name="Smith C.H."/>
        </authorList>
    </citation>
    <scope>NUCLEOTIDE SEQUENCE</scope>
    <source>
        <strain evidence="2">CHS0354</strain>
        <tissue evidence="2">Mantle</tissue>
    </source>
</reference>
<dbReference type="GO" id="GO:0030145">
    <property type="term" value="F:manganese ion binding"/>
    <property type="evidence" value="ECO:0007669"/>
    <property type="project" value="InterPro"/>
</dbReference>
<dbReference type="InterPro" id="IPR007722">
    <property type="entry name" value="DCP2_BoxA"/>
</dbReference>
<proteinExistence type="predicted"/>
<dbReference type="Gene3D" id="1.10.10.1050">
    <property type="entry name" value="Dcp2, box A domain"/>
    <property type="match status" value="1"/>
</dbReference>
<feature type="domain" description="mRNA decapping protein 2 Box A" evidence="1">
    <location>
        <begin position="21"/>
        <end position="87"/>
    </location>
</feature>
<organism evidence="2 3">
    <name type="scientific">Potamilus streckersoni</name>
    <dbReference type="NCBI Taxonomy" id="2493646"/>
    <lineage>
        <taxon>Eukaryota</taxon>
        <taxon>Metazoa</taxon>
        <taxon>Spiralia</taxon>
        <taxon>Lophotrochozoa</taxon>
        <taxon>Mollusca</taxon>
        <taxon>Bivalvia</taxon>
        <taxon>Autobranchia</taxon>
        <taxon>Heteroconchia</taxon>
        <taxon>Palaeoheterodonta</taxon>
        <taxon>Unionida</taxon>
        <taxon>Unionoidea</taxon>
        <taxon>Unionidae</taxon>
        <taxon>Ambleminae</taxon>
        <taxon>Lampsilini</taxon>
        <taxon>Potamilus</taxon>
    </lineage>
</organism>
<dbReference type="InterPro" id="IPR036189">
    <property type="entry name" value="DCP2_BoxA_sf"/>
</dbReference>
<dbReference type="GO" id="GO:0000932">
    <property type="term" value="C:P-body"/>
    <property type="evidence" value="ECO:0007669"/>
    <property type="project" value="TreeGrafter"/>
</dbReference>
<evidence type="ECO:0000259" key="1">
    <source>
        <dbReference type="SMART" id="SM01125"/>
    </source>
</evidence>
<reference evidence="2" key="2">
    <citation type="journal article" date="2021" name="Genome Biol. Evol.">
        <title>Developing a high-quality reference genome for a parasitic bivalve with doubly uniparental inheritance (Bivalvia: Unionida).</title>
        <authorList>
            <person name="Smith C.H."/>
        </authorList>
    </citation>
    <scope>NUCLEOTIDE SEQUENCE</scope>
    <source>
        <strain evidence="2">CHS0354</strain>
        <tissue evidence="2">Mantle</tissue>
    </source>
</reference>
<evidence type="ECO:0000313" key="3">
    <source>
        <dbReference type="Proteomes" id="UP001195483"/>
    </source>
</evidence>
<dbReference type="PANTHER" id="PTHR23114">
    <property type="entry name" value="M7GPPPN-MRNA HYDROLASE"/>
    <property type="match status" value="1"/>
</dbReference>
<keyword evidence="3" id="KW-1185">Reference proteome</keyword>
<evidence type="ECO:0000313" key="2">
    <source>
        <dbReference type="EMBL" id="KAK3610835.1"/>
    </source>
</evidence>
<reference evidence="2" key="1">
    <citation type="journal article" date="2021" name="Genome Biol. Evol.">
        <title>A High-Quality Reference Genome for a Parasitic Bivalve with Doubly Uniparental Inheritance (Bivalvia: Unionida).</title>
        <authorList>
            <person name="Smith C.H."/>
        </authorList>
    </citation>
    <scope>NUCLEOTIDE SEQUENCE</scope>
    <source>
        <strain evidence="2">CHS0354</strain>
    </source>
</reference>
<comment type="caution">
    <text evidence="2">The sequence shown here is derived from an EMBL/GenBank/DDBJ whole genome shotgun (WGS) entry which is preliminary data.</text>
</comment>
<dbReference type="Pfam" id="PF05026">
    <property type="entry name" value="DCP2"/>
    <property type="match status" value="1"/>
</dbReference>
<dbReference type="GO" id="GO:0016787">
    <property type="term" value="F:hydrolase activity"/>
    <property type="evidence" value="ECO:0007669"/>
    <property type="project" value="InterPro"/>
</dbReference>
<name>A0AAE0TI72_9BIVA</name>
<dbReference type="SMART" id="SM01125">
    <property type="entry name" value="DCP2"/>
    <property type="match status" value="1"/>
</dbReference>
<dbReference type="GO" id="GO:0003723">
    <property type="term" value="F:RNA binding"/>
    <property type="evidence" value="ECO:0007669"/>
    <property type="project" value="InterPro"/>
</dbReference>
<protein>
    <recommendedName>
        <fullName evidence="1">mRNA decapping protein 2 Box A domain-containing protein</fullName>
    </recommendedName>
</protein>
<dbReference type="SUPFAM" id="SSF140586">
    <property type="entry name" value="Dcp2 domain-like"/>
    <property type="match status" value="1"/>
</dbReference>
<dbReference type="Proteomes" id="UP001195483">
    <property type="component" value="Unassembled WGS sequence"/>
</dbReference>
<dbReference type="AlphaFoldDB" id="A0AAE0TI72"/>
<sequence length="90" mass="10680">MDAQNQNLVAATCTPHFQIPDYVLDDLCSRFVINIPDEEKQDLIRIFFQIEQAHWFYLDFYCADNPDLKTCRIKDFSGQNILFILCIIFR</sequence>
<gene>
    <name evidence="2" type="ORF">CHS0354_022341</name>
</gene>
<dbReference type="EMBL" id="JAEAOA010001353">
    <property type="protein sequence ID" value="KAK3610835.1"/>
    <property type="molecule type" value="Genomic_DNA"/>
</dbReference>
<accession>A0AAE0TI72</accession>
<dbReference type="PANTHER" id="PTHR23114:SF17">
    <property type="entry name" value="M7GPPPN-MRNA HYDROLASE"/>
    <property type="match status" value="1"/>
</dbReference>
<dbReference type="GO" id="GO:0000290">
    <property type="term" value="P:deadenylation-dependent decapping of nuclear-transcribed mRNA"/>
    <property type="evidence" value="ECO:0007669"/>
    <property type="project" value="TreeGrafter"/>
</dbReference>